<dbReference type="PANTHER" id="PTHR45749">
    <property type="match status" value="1"/>
</dbReference>
<feature type="region of interest" description="Disordered" evidence="1">
    <location>
        <begin position="561"/>
        <end position="645"/>
    </location>
</feature>
<feature type="compositionally biased region" description="Low complexity" evidence="1">
    <location>
        <begin position="606"/>
        <end position="628"/>
    </location>
</feature>
<dbReference type="SUPFAM" id="SSF56672">
    <property type="entry name" value="DNA/RNA polymerases"/>
    <property type="match status" value="1"/>
</dbReference>
<comment type="caution">
    <text evidence="3">The sequence shown here is derived from an EMBL/GenBank/DDBJ whole genome shotgun (WGS) entry which is preliminary data.</text>
</comment>
<accession>A0AA38T068</accession>
<dbReference type="InterPro" id="IPR001584">
    <property type="entry name" value="Integrase_cat-core"/>
</dbReference>
<dbReference type="PROSITE" id="PS50994">
    <property type="entry name" value="INTEGRASE"/>
    <property type="match status" value="1"/>
</dbReference>
<dbReference type="Proteomes" id="UP001172457">
    <property type="component" value="Chromosome 6"/>
</dbReference>
<organism evidence="3 4">
    <name type="scientific">Centaurea solstitialis</name>
    <name type="common">yellow star-thistle</name>
    <dbReference type="NCBI Taxonomy" id="347529"/>
    <lineage>
        <taxon>Eukaryota</taxon>
        <taxon>Viridiplantae</taxon>
        <taxon>Streptophyta</taxon>
        <taxon>Embryophyta</taxon>
        <taxon>Tracheophyta</taxon>
        <taxon>Spermatophyta</taxon>
        <taxon>Magnoliopsida</taxon>
        <taxon>eudicotyledons</taxon>
        <taxon>Gunneridae</taxon>
        <taxon>Pentapetalae</taxon>
        <taxon>asterids</taxon>
        <taxon>campanulids</taxon>
        <taxon>Asterales</taxon>
        <taxon>Asteraceae</taxon>
        <taxon>Carduoideae</taxon>
        <taxon>Cardueae</taxon>
        <taxon>Centaureinae</taxon>
        <taxon>Centaurea</taxon>
    </lineage>
</organism>
<evidence type="ECO:0000256" key="1">
    <source>
        <dbReference type="SAM" id="MobiDB-lite"/>
    </source>
</evidence>
<sequence length="1498" mass="166882">MLQLQEQFRNTKKGTSSITVFCHTLKILADALADCESKIDEIELVMQILRQLPPSYHSIVDIITNTKPFPSFLEAKNMLLLHESRQESIEPHTDTPIAPSAALYSSAHSTQNGKSKAFFGSLPTPCHIPTAQPGPLGAPSAQSVGVGHPQPSSTMPISSHFGQPPQQSVLATSAQVPQDNNFYMDSGATRHMTFNLGTMHSLTPCNSNFIQVVMVPVRYIGQCSFPFSSWPLQLKNVLVSNKIIKNLIYVRHFTVDNSVSIEFDLFGFIVKDFNTCRLLQRCDSDHHDLYSVLPSSPLSALASGNVAVSFDTWHRRLGHPSAAVFQFLMSHKFISCSSKTSSLCHVCQLGKHCRLPFSASSTKTSRVVELIHSDLWTSPVTSLSGFKYYVLFLAGLFHIVWVFPLRAKSEVFSIFKTFHAYVLNQFKTDIQLFQCDNGREFNNQPFLDFFKTHGIKIRFSCPYTSPQNGKAERRICTINNTLRTSLVQASLPRSHPHSGLRLFFPLFTPSTYFCPPPFSTRLLLSAHKLAPRSSACVYLGPSTDHHGYRCLDLITQKPRPSSEDYDAFDVDDSLPSLSPMVDTSSPPPAAGPSASISSSQPPPAEPSGTSSSPSASSAELSQPPALAATSGHPMTTRSRTGSLKPKQIFNLSVTSDISPIPRSTAQAMCDPHWQAAMDAEMDAILSNYMWDLVPKPFAANIDDSRWLFRHKFDNNGRLQCYKGRLVAQGFSQQPGLDFDDTFSPVVKPVTIRTVLSISISRNWPIHQLDVKNAFLHGDLTETVYMRQPPGYVDSTFPDHVFHLRKALYGFKQAPRAWYQRFVVYLSSLGFLSSKTDTSLFTYHRGSDTIYLPLYVDNIILTTSSPTLLSMVISRLSSEFPMYYLGPLSFFLGIAVTRSTSGLFLSQSAFAQEILARADMVSCNPCSTPADTKTKHAAVGEPVCLFMHDPRLPHLNALKRILRYLKGTLSHGLNIKASVVDCLVAYSDADWAGCPNTRRSTSGFCVYLGDNLVSWSSKRQHVVSRSSAEAEYRGIANVVAEATWLRNLLLELSCPLSRAAVVLCDNVSAMYLASNPVQHQRTKHVEVDLHFVRERVAIGHVRVLNVPSAYQYADIFTKGLPTSLFLDFRDSLNIRVPTDQTTELFKEEKQQFGSEAFVTDGFNNWAKKERLSLHVGEVNSIHNCAQKNCEALVQQNQSIAVVLHKQTEKEKIEYRMRLNASIDVCRLLLKFGLPFRGHDESETSLNQGLFLGHLEFLGDANETVRKVILDNAPRNYQLTSPRIQKDIANFFVEEVVKSFIDEIGNGVFSLLVDESSDISRKEQMATVLRYVDARGHVKERFVGLLHVIETSSETLKCAIDDLFAKLGLSLKQVRGQGYDGASNMRGEFKGLKALVLQDNSSAYYVHCFAHQLQLVVVAVAKDHPGVWKFFEMISLVCNVVNGSCKRKDMMRESYKSRVQEALSAGEIESGKGLNQELSLTQAGDTRWGSHQKSICFRMS</sequence>
<dbReference type="InterPro" id="IPR025724">
    <property type="entry name" value="GAG-pre-integrase_dom"/>
</dbReference>
<feature type="region of interest" description="Disordered" evidence="1">
    <location>
        <begin position="137"/>
        <end position="164"/>
    </location>
</feature>
<dbReference type="GO" id="GO:0003676">
    <property type="term" value="F:nucleic acid binding"/>
    <property type="evidence" value="ECO:0007669"/>
    <property type="project" value="InterPro"/>
</dbReference>
<feature type="domain" description="Integrase catalytic" evidence="2">
    <location>
        <begin position="368"/>
        <end position="483"/>
    </location>
</feature>
<dbReference type="Pfam" id="PF13976">
    <property type="entry name" value="gag_pre-integrs"/>
    <property type="match status" value="1"/>
</dbReference>
<dbReference type="SUPFAM" id="SSF53098">
    <property type="entry name" value="Ribonuclease H-like"/>
    <property type="match status" value="2"/>
</dbReference>
<dbReference type="Pfam" id="PF07727">
    <property type="entry name" value="RVT_2"/>
    <property type="match status" value="1"/>
</dbReference>
<dbReference type="GO" id="GO:0015074">
    <property type="term" value="P:DNA integration"/>
    <property type="evidence" value="ECO:0007669"/>
    <property type="project" value="InterPro"/>
</dbReference>
<protein>
    <recommendedName>
        <fullName evidence="2">Integrase catalytic domain-containing protein</fullName>
    </recommendedName>
</protein>
<dbReference type="CDD" id="cd09272">
    <property type="entry name" value="RNase_HI_RT_Ty1"/>
    <property type="match status" value="1"/>
</dbReference>
<feature type="compositionally biased region" description="Polar residues" evidence="1">
    <location>
        <begin position="150"/>
        <end position="164"/>
    </location>
</feature>
<dbReference type="Gene3D" id="3.30.420.10">
    <property type="entry name" value="Ribonuclease H-like superfamily/Ribonuclease H"/>
    <property type="match status" value="1"/>
</dbReference>
<feature type="compositionally biased region" description="Polar residues" evidence="1">
    <location>
        <begin position="632"/>
        <end position="641"/>
    </location>
</feature>
<keyword evidence="4" id="KW-1185">Reference proteome</keyword>
<evidence type="ECO:0000313" key="3">
    <source>
        <dbReference type="EMBL" id="KAJ9545071.1"/>
    </source>
</evidence>
<dbReference type="InterPro" id="IPR012337">
    <property type="entry name" value="RNaseH-like_sf"/>
</dbReference>
<proteinExistence type="predicted"/>
<gene>
    <name evidence="3" type="ORF">OSB04_024778</name>
</gene>
<dbReference type="InterPro" id="IPR036397">
    <property type="entry name" value="RNaseH_sf"/>
</dbReference>
<dbReference type="PANTHER" id="PTHR45749:SF34">
    <property type="entry name" value="ZINC FINGER MYM-TYPE PROTEIN 1-LIKE"/>
    <property type="match status" value="1"/>
</dbReference>
<evidence type="ECO:0000313" key="4">
    <source>
        <dbReference type="Proteomes" id="UP001172457"/>
    </source>
</evidence>
<evidence type="ECO:0000259" key="2">
    <source>
        <dbReference type="PROSITE" id="PS50994"/>
    </source>
</evidence>
<dbReference type="InterPro" id="IPR013103">
    <property type="entry name" value="RVT_2"/>
</dbReference>
<feature type="compositionally biased region" description="Acidic residues" evidence="1">
    <location>
        <begin position="563"/>
        <end position="572"/>
    </location>
</feature>
<dbReference type="InterPro" id="IPR025398">
    <property type="entry name" value="DUF4371"/>
</dbReference>
<dbReference type="EMBL" id="JARYMX010000006">
    <property type="protein sequence ID" value="KAJ9545071.1"/>
    <property type="molecule type" value="Genomic_DNA"/>
</dbReference>
<dbReference type="InterPro" id="IPR043502">
    <property type="entry name" value="DNA/RNA_pol_sf"/>
</dbReference>
<reference evidence="3" key="1">
    <citation type="submission" date="2023-03" db="EMBL/GenBank/DDBJ databases">
        <title>Chromosome-scale reference genome and RAD-based genetic map of yellow starthistle (Centaurea solstitialis) reveal putative structural variation and QTLs associated with invader traits.</title>
        <authorList>
            <person name="Reatini B."/>
            <person name="Cang F.A."/>
            <person name="Jiang Q."/>
            <person name="Mckibben M.T.W."/>
            <person name="Barker M.S."/>
            <person name="Rieseberg L.H."/>
            <person name="Dlugosch K.M."/>
        </authorList>
    </citation>
    <scope>NUCLEOTIDE SEQUENCE</scope>
    <source>
        <strain evidence="3">CAN-66</strain>
        <tissue evidence="3">Leaf</tissue>
    </source>
</reference>
<dbReference type="Pfam" id="PF14291">
    <property type="entry name" value="DUF4371"/>
    <property type="match status" value="1"/>
</dbReference>
<dbReference type="Pfam" id="PF14223">
    <property type="entry name" value="Retrotran_gag_2"/>
    <property type="match status" value="1"/>
</dbReference>
<name>A0AA38T068_9ASTR</name>